<dbReference type="AlphaFoldDB" id="A0A8K0IN71"/>
<evidence type="ECO:0000313" key="3">
    <source>
        <dbReference type="Proteomes" id="UP000797356"/>
    </source>
</evidence>
<dbReference type="Proteomes" id="UP000797356">
    <property type="component" value="Chromosome 11"/>
</dbReference>
<dbReference type="EMBL" id="CM017882">
    <property type="protein sequence ID" value="KAG1363282.1"/>
    <property type="molecule type" value="Genomic_DNA"/>
</dbReference>
<keyword evidence="3" id="KW-1185">Reference proteome</keyword>
<evidence type="ECO:0000256" key="1">
    <source>
        <dbReference type="SAM" id="Coils"/>
    </source>
</evidence>
<name>A0A8K0IN71_COCNU</name>
<comment type="caution">
    <text evidence="2">The sequence shown here is derived from an EMBL/GenBank/DDBJ whole genome shotgun (WGS) entry which is preliminary data.</text>
</comment>
<evidence type="ECO:0000313" key="2">
    <source>
        <dbReference type="EMBL" id="KAG1363282.1"/>
    </source>
</evidence>
<gene>
    <name evidence="2" type="ORF">COCNU_11G001090</name>
</gene>
<reference evidence="2" key="1">
    <citation type="journal article" date="2017" name="Gigascience">
        <title>The genome draft of coconut (Cocos nucifera).</title>
        <authorList>
            <person name="Xiao Y."/>
            <person name="Xu P."/>
            <person name="Fan H."/>
            <person name="Baudouin L."/>
            <person name="Xia W."/>
            <person name="Bocs S."/>
            <person name="Xu J."/>
            <person name="Li Q."/>
            <person name="Guo A."/>
            <person name="Zhou L."/>
            <person name="Li J."/>
            <person name="Wu Y."/>
            <person name="Ma Z."/>
            <person name="Armero A."/>
            <person name="Issali A.E."/>
            <person name="Liu N."/>
            <person name="Peng M."/>
            <person name="Yang Y."/>
        </authorList>
    </citation>
    <scope>NUCLEOTIDE SEQUENCE</scope>
    <source>
        <tissue evidence="2">Spear leaf of Hainan Tall coconut</tissue>
    </source>
</reference>
<organism evidence="2 3">
    <name type="scientific">Cocos nucifera</name>
    <name type="common">Coconut palm</name>
    <dbReference type="NCBI Taxonomy" id="13894"/>
    <lineage>
        <taxon>Eukaryota</taxon>
        <taxon>Viridiplantae</taxon>
        <taxon>Streptophyta</taxon>
        <taxon>Embryophyta</taxon>
        <taxon>Tracheophyta</taxon>
        <taxon>Spermatophyta</taxon>
        <taxon>Magnoliopsida</taxon>
        <taxon>Liliopsida</taxon>
        <taxon>Arecaceae</taxon>
        <taxon>Arecoideae</taxon>
        <taxon>Cocoseae</taxon>
        <taxon>Attaleinae</taxon>
        <taxon>Cocos</taxon>
    </lineage>
</organism>
<reference evidence="2" key="2">
    <citation type="submission" date="2019-07" db="EMBL/GenBank/DDBJ databases">
        <authorList>
            <person name="Yang Y."/>
            <person name="Bocs S."/>
            <person name="Baudouin L."/>
        </authorList>
    </citation>
    <scope>NUCLEOTIDE SEQUENCE</scope>
    <source>
        <tissue evidence="2">Spear leaf of Hainan Tall coconut</tissue>
    </source>
</reference>
<sequence>MGARCIARILYLVEVPPSAEAQDNRSGLDDYWVARSLIQSILLPTDVETVDHEGGAFWVQDSYDFLLWLTHHLDHFSDAIREARRISKEAVEKANQANKRADDVELSKLKAEKELKKETKRFNSKLLKARLNFEDQLNAEKKKFEEKLEASKITTIKAFKSLKELQNIKLEFGLLSYLQGTEDLKVKLKRILPDFGLGLLKSDGKEEVAEGKDGEIRMEDFFCPAQGD</sequence>
<accession>A0A8K0IN71</accession>
<keyword evidence="1" id="KW-0175">Coiled coil</keyword>
<proteinExistence type="predicted"/>
<protein>
    <submittedName>
        <fullName evidence="2">Uncharacterized protein</fullName>
    </submittedName>
</protein>
<feature type="coiled-coil region" evidence="1">
    <location>
        <begin position="80"/>
        <end position="154"/>
    </location>
</feature>